<evidence type="ECO:0000313" key="1">
    <source>
        <dbReference type="EMBL" id="MEG3437791.1"/>
    </source>
</evidence>
<keyword evidence="2" id="KW-1185">Reference proteome</keyword>
<accession>A0AAW9QV35</accession>
<dbReference type="EMBL" id="JBAFSM010000019">
    <property type="protein sequence ID" value="MEG3437791.1"/>
    <property type="molecule type" value="Genomic_DNA"/>
</dbReference>
<dbReference type="Proteomes" id="UP001328733">
    <property type="component" value="Unassembled WGS sequence"/>
</dbReference>
<protein>
    <submittedName>
        <fullName evidence="1">Uncharacterized protein</fullName>
    </submittedName>
</protein>
<organism evidence="1 2">
    <name type="scientific">Pannus brasiliensis CCIBt3594</name>
    <dbReference type="NCBI Taxonomy" id="1427578"/>
    <lineage>
        <taxon>Bacteria</taxon>
        <taxon>Bacillati</taxon>
        <taxon>Cyanobacteriota</taxon>
        <taxon>Cyanophyceae</taxon>
        <taxon>Oscillatoriophycideae</taxon>
        <taxon>Chroococcales</taxon>
        <taxon>Microcystaceae</taxon>
        <taxon>Pannus</taxon>
    </lineage>
</organism>
<comment type="caution">
    <text evidence="1">The sequence shown here is derived from an EMBL/GenBank/DDBJ whole genome shotgun (WGS) entry which is preliminary data.</text>
</comment>
<evidence type="ECO:0000313" key="2">
    <source>
        <dbReference type="Proteomes" id="UP001328733"/>
    </source>
</evidence>
<dbReference type="AlphaFoldDB" id="A0AAW9QV35"/>
<name>A0AAW9QV35_9CHRO</name>
<reference evidence="1 2" key="1">
    <citation type="submission" date="2024-01" db="EMBL/GenBank/DDBJ databases">
        <title>Genomic insights into the taxonomy and metabolism of the cyanobacterium Pannus brasiliensis CCIBt3594.</title>
        <authorList>
            <person name="Machado M."/>
            <person name="Botero N.B."/>
            <person name="Andreote A.P.D."/>
            <person name="Feitosa A.M.T."/>
            <person name="Popin R."/>
            <person name="Sivonen K."/>
            <person name="Fiore M.F."/>
        </authorList>
    </citation>
    <scope>NUCLEOTIDE SEQUENCE [LARGE SCALE GENOMIC DNA]</scope>
    <source>
        <strain evidence="1 2">CCIBt3594</strain>
    </source>
</reference>
<gene>
    <name evidence="1" type="ORF">V0288_11740</name>
</gene>
<proteinExistence type="predicted"/>
<dbReference type="RefSeq" id="WP_332865273.1">
    <property type="nucleotide sequence ID" value="NZ_JBAFSM010000019.1"/>
</dbReference>
<sequence>MSNLSTFKVFGTRQKDAIFCPQVPFTLRNDNKVGMWKVGEDDYRGKSIDVSILKVAQFFGSLGKTTNTFWLQLWFIAAPGCTNIPENTVCLTYLKKRSIAQFSQKVTQLMESGEPGLGIFSGSFTKHSSEKGDYYSVVWDWRERDTDEEFLQLEKIADFLAMNPKLVDLSVNLIPIDGLAPDEIELLMSSAKAIELEGSTAGR</sequence>